<proteinExistence type="predicted"/>
<feature type="region of interest" description="Disordered" evidence="1">
    <location>
        <begin position="1"/>
        <end position="21"/>
    </location>
</feature>
<evidence type="ECO:0000313" key="3">
    <source>
        <dbReference type="EMBL" id="KAG8468232.1"/>
    </source>
</evidence>
<reference evidence="3" key="1">
    <citation type="submission" date="2021-05" db="EMBL/GenBank/DDBJ databases">
        <title>The genome of the haptophyte Pavlova lutheri (Diacronema luteri, Pavlovales) - a model for lipid biosynthesis in eukaryotic algae.</title>
        <authorList>
            <person name="Hulatt C.J."/>
            <person name="Posewitz M.C."/>
        </authorList>
    </citation>
    <scope>NUCLEOTIDE SEQUENCE</scope>
    <source>
        <strain evidence="3">NIVA-4/92</strain>
    </source>
</reference>
<evidence type="ECO:0000313" key="4">
    <source>
        <dbReference type="Proteomes" id="UP000751190"/>
    </source>
</evidence>
<feature type="domain" description="RRM" evidence="2">
    <location>
        <begin position="434"/>
        <end position="502"/>
    </location>
</feature>
<feature type="compositionally biased region" description="Pro residues" evidence="1">
    <location>
        <begin position="624"/>
        <end position="645"/>
    </location>
</feature>
<dbReference type="Proteomes" id="UP000751190">
    <property type="component" value="Unassembled WGS sequence"/>
</dbReference>
<keyword evidence="4" id="KW-1185">Reference proteome</keyword>
<evidence type="ECO:0000259" key="2">
    <source>
        <dbReference type="SMART" id="SM00360"/>
    </source>
</evidence>
<feature type="compositionally biased region" description="Low complexity" evidence="1">
    <location>
        <begin position="646"/>
        <end position="687"/>
    </location>
</feature>
<evidence type="ECO:0000256" key="1">
    <source>
        <dbReference type="SAM" id="MobiDB-lite"/>
    </source>
</evidence>
<gene>
    <name evidence="3" type="ORF">KFE25_013315</name>
</gene>
<comment type="caution">
    <text evidence="3">The sequence shown here is derived from an EMBL/GenBank/DDBJ whole genome shotgun (WGS) entry which is preliminary data.</text>
</comment>
<dbReference type="GO" id="GO:0003723">
    <property type="term" value="F:RNA binding"/>
    <property type="evidence" value="ECO:0007669"/>
    <property type="project" value="InterPro"/>
</dbReference>
<feature type="region of interest" description="Disordered" evidence="1">
    <location>
        <begin position="152"/>
        <end position="183"/>
    </location>
</feature>
<dbReference type="SUPFAM" id="SSF54928">
    <property type="entry name" value="RNA-binding domain, RBD"/>
    <property type="match status" value="1"/>
</dbReference>
<feature type="compositionally biased region" description="Low complexity" evidence="1">
    <location>
        <begin position="154"/>
        <end position="171"/>
    </location>
</feature>
<feature type="compositionally biased region" description="Basic and acidic residues" evidence="1">
    <location>
        <begin position="767"/>
        <end position="786"/>
    </location>
</feature>
<dbReference type="InterPro" id="IPR035979">
    <property type="entry name" value="RBD_domain_sf"/>
</dbReference>
<dbReference type="InterPro" id="IPR012677">
    <property type="entry name" value="Nucleotide-bd_a/b_plait_sf"/>
</dbReference>
<dbReference type="AlphaFoldDB" id="A0A8J6CB12"/>
<protein>
    <recommendedName>
        <fullName evidence="2">RRM domain-containing protein</fullName>
    </recommendedName>
</protein>
<dbReference type="EMBL" id="JAGTXO010000004">
    <property type="protein sequence ID" value="KAG8468232.1"/>
    <property type="molecule type" value="Genomic_DNA"/>
</dbReference>
<feature type="region of interest" description="Disordered" evidence="1">
    <location>
        <begin position="394"/>
        <end position="429"/>
    </location>
</feature>
<organism evidence="3 4">
    <name type="scientific">Diacronema lutheri</name>
    <name type="common">Unicellular marine alga</name>
    <name type="synonym">Monochrysis lutheri</name>
    <dbReference type="NCBI Taxonomy" id="2081491"/>
    <lineage>
        <taxon>Eukaryota</taxon>
        <taxon>Haptista</taxon>
        <taxon>Haptophyta</taxon>
        <taxon>Pavlovophyceae</taxon>
        <taxon>Pavlovales</taxon>
        <taxon>Pavlovaceae</taxon>
        <taxon>Diacronema</taxon>
    </lineage>
</organism>
<feature type="compositionally biased region" description="Polar residues" evidence="1">
    <location>
        <begin position="607"/>
        <end position="620"/>
    </location>
</feature>
<name>A0A8J6CB12_DIALT</name>
<accession>A0A8J6CB12</accession>
<dbReference type="Gene3D" id="3.30.70.330">
    <property type="match status" value="1"/>
</dbReference>
<dbReference type="InterPro" id="IPR000504">
    <property type="entry name" value="RRM_dom"/>
</dbReference>
<dbReference type="SMART" id="SM00360">
    <property type="entry name" value="RRM"/>
    <property type="match status" value="1"/>
</dbReference>
<feature type="region of interest" description="Disordered" evidence="1">
    <location>
        <begin position="573"/>
        <end position="694"/>
    </location>
</feature>
<sequence>MEVKRPDADDGASTGAPWKRRTMLDPRIKTDGSDQCVDGAHAAHDAQEALAVEAELEAQLMRLMLRAATSVGEPRSSLAACKLLVCRDQRRGGACAPCAAPAERERFAADTASCSTHFARLVDSELRAASSPRAAATGDNFAVCASSAPPPPARAASVATADGAADAQRATPSPTPRDAPAWPGVEGSDVQALVSEAARAANDAKKLDALCTKLYAELQQLHTHMHVRARAQLIDPTSTASFRRVFFAGLPLDLPNGALAQAVSAYGRIESCEAFHSPSARGTDGGRLSLRIATALLESPLAAAAVLADVASGRLALGGARAPELAATLDEEAGTFTTEALNAAARASSALQAATNARARCFSLSAAARALAARRAAGADASADERAVAANVHGRTNGHAGGRSSSAPHGGAAVASSGDQDGGRAAPHGAEEARVFVTGLLDETTSAELTAALAPCGLVLSAQILTHPANGQSLRVGSARMADASAAAVAVRLSAAGLLKVARHASAYSGSVPLSVTLDAKGAKAEAAYAAHEEEHASSGRVGHAVGGACAQAARALGEGGAGARSCCGARPVPGAHSHEDSHSRSRSHGQPCVRCNGHDHHFAQPTRVSQPTPSASGYAQSGHPPPAHPPSPQPPPSHLPPSRPTPAHAPLARAPPATGRDAPSGALPPGAPSGGSSQHAAPHSRPAPSPGSFFSRAELIAHVMQMANSGGALEREWRALVRMRCGEGADVEPSRHPTMMLTEYVRLGPPTPRDGARDAPPACRWGWERPAERRDGAHGGAERRFAPGQRSRYAQPPRR</sequence>
<feature type="region of interest" description="Disordered" evidence="1">
    <location>
        <begin position="746"/>
        <end position="800"/>
    </location>
</feature>